<feature type="domain" description="DUF4143" evidence="2">
    <location>
        <begin position="212"/>
        <end position="349"/>
    </location>
</feature>
<dbReference type="PANTHER" id="PTHR33295">
    <property type="entry name" value="ATPASE"/>
    <property type="match status" value="1"/>
</dbReference>
<dbReference type="SUPFAM" id="SSF52540">
    <property type="entry name" value="P-loop containing nucleoside triphosphate hydrolases"/>
    <property type="match status" value="1"/>
</dbReference>
<comment type="caution">
    <text evidence="3">The sequence shown here is derived from an EMBL/GenBank/DDBJ whole genome shotgun (WGS) entry which is preliminary data.</text>
</comment>
<dbReference type="Pfam" id="PF13173">
    <property type="entry name" value="AAA_14"/>
    <property type="match status" value="1"/>
</dbReference>
<feature type="domain" description="AAA" evidence="1">
    <location>
        <begin position="19"/>
        <end position="148"/>
    </location>
</feature>
<evidence type="ECO:0008006" key="5">
    <source>
        <dbReference type="Google" id="ProtNLM"/>
    </source>
</evidence>
<name>A0A1E3XAG5_9BACT</name>
<gene>
    <name evidence="3" type="ORF">SCARUB_02264</name>
</gene>
<organism evidence="3 4">
    <name type="scientific">Candidatus Scalindua rubra</name>
    <dbReference type="NCBI Taxonomy" id="1872076"/>
    <lineage>
        <taxon>Bacteria</taxon>
        <taxon>Pseudomonadati</taxon>
        <taxon>Planctomycetota</taxon>
        <taxon>Candidatus Brocadiia</taxon>
        <taxon>Candidatus Brocadiales</taxon>
        <taxon>Candidatus Scalinduaceae</taxon>
        <taxon>Candidatus Scalindua</taxon>
    </lineage>
</organism>
<sequence>MIYKRLIYDDIKKFIKSPEAIVITGMRRTGKTTLLQYISDQIKSKNKLFLDMENPLNRKYVEDENYESIKTSFEFLGIDFNKKPYIFIDEIQFVNNIPSLVKYFIDHYQVKFFLTGSVNFYLKNLFTESLSGRKFIFELFPLTFIEFLNFKGNPIQLPDRPDNISKAIFSAVSPLYDEYISFGGFPGVVLKTNVEEKKKALEDIFTSFFQLEVMQLGHFRRNDVIRDLMLLFMQRTGSRLDIQKLSKELKVSRPTLNEYISFLEGTYFIKTIRPFSKGKSAEIKKMPKVYLCDTGIANHLAGLDMGHIFENSIFANLRLKGELNYYQRKSGAEIDFILNKEIAYEVKLSPYQSDCNRLANVANDLNLNQFKVVSKNYTDLKDSIYGFML</sequence>
<accession>A0A1E3XAG5</accession>
<dbReference type="InterPro" id="IPR041682">
    <property type="entry name" value="AAA_14"/>
</dbReference>
<dbReference type="Proteomes" id="UP000094056">
    <property type="component" value="Unassembled WGS sequence"/>
</dbReference>
<protein>
    <recommendedName>
        <fullName evidence="5">Archaeal ATPase</fullName>
    </recommendedName>
</protein>
<evidence type="ECO:0000313" key="4">
    <source>
        <dbReference type="Proteomes" id="UP000094056"/>
    </source>
</evidence>
<dbReference type="EMBL" id="MAYW01000055">
    <property type="protein sequence ID" value="ODS32612.1"/>
    <property type="molecule type" value="Genomic_DNA"/>
</dbReference>
<dbReference type="InterPro" id="IPR027417">
    <property type="entry name" value="P-loop_NTPase"/>
</dbReference>
<dbReference type="PANTHER" id="PTHR33295:SF18">
    <property type="entry name" value="AAA+ ATPASE DOMAIN-CONTAINING PROTEIN"/>
    <property type="match status" value="1"/>
</dbReference>
<dbReference type="InterPro" id="IPR025420">
    <property type="entry name" value="DUF4143"/>
</dbReference>
<dbReference type="Pfam" id="PF13635">
    <property type="entry name" value="DUF4143"/>
    <property type="match status" value="1"/>
</dbReference>
<evidence type="ECO:0000313" key="3">
    <source>
        <dbReference type="EMBL" id="ODS32612.1"/>
    </source>
</evidence>
<proteinExistence type="predicted"/>
<evidence type="ECO:0000259" key="1">
    <source>
        <dbReference type="Pfam" id="PF13173"/>
    </source>
</evidence>
<reference evidence="3 4" key="1">
    <citation type="submission" date="2016-07" db="EMBL/GenBank/DDBJ databases">
        <title>Draft genome of Scalindua rubra, obtained from a brine-seawater interface in the Red Sea, sheds light on salt adaptation in anammox bacteria.</title>
        <authorList>
            <person name="Speth D.R."/>
            <person name="Lagkouvardos I."/>
            <person name="Wang Y."/>
            <person name="Qian P.-Y."/>
            <person name="Dutilh B.E."/>
            <person name="Jetten M.S."/>
        </authorList>
    </citation>
    <scope>NUCLEOTIDE SEQUENCE [LARGE SCALE GENOMIC DNA]</scope>
    <source>
        <strain evidence="3">BSI-1</strain>
    </source>
</reference>
<evidence type="ECO:0000259" key="2">
    <source>
        <dbReference type="Pfam" id="PF13635"/>
    </source>
</evidence>
<dbReference type="Gene3D" id="3.40.50.300">
    <property type="entry name" value="P-loop containing nucleotide triphosphate hydrolases"/>
    <property type="match status" value="1"/>
</dbReference>
<dbReference type="AlphaFoldDB" id="A0A1E3XAG5"/>